<comment type="caution">
    <text evidence="2">The sequence shown here is derived from an EMBL/GenBank/DDBJ whole genome shotgun (WGS) entry which is preliminary data.</text>
</comment>
<dbReference type="Proteomes" id="UP000287962">
    <property type="component" value="Unassembled WGS sequence"/>
</dbReference>
<feature type="transmembrane region" description="Helical" evidence="1">
    <location>
        <begin position="56"/>
        <end position="80"/>
    </location>
</feature>
<dbReference type="Pfam" id="PF07843">
    <property type="entry name" value="DUF1634"/>
    <property type="match status" value="1"/>
</dbReference>
<organism evidence="2 7">
    <name type="scientific">Thermus scotoductus</name>
    <dbReference type="NCBI Taxonomy" id="37636"/>
    <lineage>
        <taxon>Bacteria</taxon>
        <taxon>Thermotogati</taxon>
        <taxon>Deinococcota</taxon>
        <taxon>Deinococci</taxon>
        <taxon>Thermales</taxon>
        <taxon>Thermaceae</taxon>
        <taxon>Thermus</taxon>
    </lineage>
</organism>
<protein>
    <recommendedName>
        <fullName evidence="8">DUF1634 domain-containing protein</fullName>
    </recommendedName>
</protein>
<keyword evidence="6" id="KW-1185">Reference proteome</keyword>
<feature type="transmembrane region" description="Helical" evidence="1">
    <location>
        <begin position="7"/>
        <end position="29"/>
    </location>
</feature>
<dbReference type="InterPro" id="IPR012861">
    <property type="entry name" value="DUF1634"/>
</dbReference>
<gene>
    <name evidence="4" type="ORF">CSW25_11415</name>
    <name evidence="3" type="ORF">CSW30_13535</name>
    <name evidence="2" type="ORF">CSW37_13435</name>
</gene>
<keyword evidence="1" id="KW-1133">Transmembrane helix</keyword>
<accession>A0A430S831</accession>
<proteinExistence type="predicted"/>
<evidence type="ECO:0000313" key="6">
    <source>
        <dbReference type="Proteomes" id="UP000287962"/>
    </source>
</evidence>
<reference evidence="4" key="1">
    <citation type="submission" date="2017-10" db="EMBL/GenBank/DDBJ databases">
        <authorList>
            <person name="Wilpiszeski R.L."/>
            <person name="Zhidan Z."/>
            <person name="House C.H."/>
        </authorList>
    </citation>
    <scope>NUCLEOTIDE SEQUENCE</scope>
    <source>
        <strain evidence="4">12_S12</strain>
    </source>
</reference>
<evidence type="ECO:0000256" key="1">
    <source>
        <dbReference type="SAM" id="Phobius"/>
    </source>
</evidence>
<evidence type="ECO:0008006" key="8">
    <source>
        <dbReference type="Google" id="ProtNLM"/>
    </source>
</evidence>
<dbReference type="Proteomes" id="UP000287173">
    <property type="component" value="Unassembled WGS sequence"/>
</dbReference>
<dbReference type="EMBL" id="PELZ01000474">
    <property type="protein sequence ID" value="RTH31794.1"/>
    <property type="molecule type" value="Genomic_DNA"/>
</dbReference>
<evidence type="ECO:0000313" key="3">
    <source>
        <dbReference type="EMBL" id="RTI04324.1"/>
    </source>
</evidence>
<keyword evidence="1" id="KW-0472">Membrane</keyword>
<reference evidence="5 6" key="2">
    <citation type="journal article" date="2019" name="Extremophiles">
        <title>Biogeography of thermophiles and predominance of Thermus scotoductus in domestic water heaters.</title>
        <authorList>
            <person name="Wilpiszeski R.L."/>
            <person name="Zhang Z."/>
            <person name="House C.H."/>
        </authorList>
    </citation>
    <scope>NUCLEOTIDE SEQUENCE [LARGE SCALE GENOMIC DNA]</scope>
    <source>
        <strain evidence="4 6">12_S12</strain>
        <strain evidence="3 5">17_S17</strain>
        <strain evidence="2 7">24_S24</strain>
    </source>
</reference>
<sequence length="106" mass="11854">MERWLSWVLRTGVLLAALLVSVGALWYLMVDGQREILWDCALKGVDVHRGLSPTGLIHLGLLLLILTPVARVALALGLYLEERDWTFALITFWVLLVLLGSLLGYL</sequence>
<keyword evidence="1" id="KW-0812">Transmembrane</keyword>
<evidence type="ECO:0000313" key="7">
    <source>
        <dbReference type="Proteomes" id="UP000288051"/>
    </source>
</evidence>
<dbReference type="EMBL" id="PEMG01000461">
    <property type="protein sequence ID" value="RTI04324.1"/>
    <property type="molecule type" value="Genomic_DNA"/>
</dbReference>
<name>A0A430S831_THESC</name>
<dbReference type="EMBL" id="PEML01000304">
    <property type="protein sequence ID" value="RTI05293.1"/>
    <property type="molecule type" value="Genomic_DNA"/>
</dbReference>
<evidence type="ECO:0000313" key="4">
    <source>
        <dbReference type="EMBL" id="RTI05293.1"/>
    </source>
</evidence>
<evidence type="ECO:0000313" key="5">
    <source>
        <dbReference type="Proteomes" id="UP000287173"/>
    </source>
</evidence>
<feature type="transmembrane region" description="Helical" evidence="1">
    <location>
        <begin position="87"/>
        <end position="105"/>
    </location>
</feature>
<dbReference type="Proteomes" id="UP000288051">
    <property type="component" value="Unassembled WGS sequence"/>
</dbReference>
<dbReference type="AlphaFoldDB" id="A0A430S831"/>
<dbReference type="RefSeq" id="WP_253665125.1">
    <property type="nucleotide sequence ID" value="NZ_PELX01000329.1"/>
</dbReference>
<evidence type="ECO:0000313" key="2">
    <source>
        <dbReference type="EMBL" id="RTH31794.1"/>
    </source>
</evidence>